<proteinExistence type="predicted"/>
<dbReference type="RefSeq" id="WP_016186539.1">
    <property type="nucleotide sequence ID" value="NZ_ASWO01000006.1"/>
</dbReference>
<comment type="caution">
    <text evidence="2">The sequence shown here is derived from an EMBL/GenBank/DDBJ whole genome shotgun (WGS) entry which is preliminary data.</text>
</comment>
<name>S0KWZ3_9ENTE</name>
<dbReference type="eggNOG" id="COG1653">
    <property type="taxonomic scope" value="Bacteria"/>
</dbReference>
<dbReference type="SUPFAM" id="SSF53850">
    <property type="entry name" value="Periplasmic binding protein-like II"/>
    <property type="match status" value="1"/>
</dbReference>
<dbReference type="Pfam" id="PF13416">
    <property type="entry name" value="SBP_bac_8"/>
    <property type="match status" value="1"/>
</dbReference>
<dbReference type="PANTHER" id="PTHR43649">
    <property type="entry name" value="ARABINOSE-BINDING PROTEIN-RELATED"/>
    <property type="match status" value="1"/>
</dbReference>
<evidence type="ECO:0000313" key="2">
    <source>
        <dbReference type="EMBL" id="EOT83421.1"/>
    </source>
</evidence>
<keyword evidence="1" id="KW-0732">Signal</keyword>
<dbReference type="InterPro" id="IPR050490">
    <property type="entry name" value="Bact_solute-bd_prot1"/>
</dbReference>
<organism evidence="2 3">
    <name type="scientific">Enterococcus sulfureus ATCC 49903</name>
    <dbReference type="NCBI Taxonomy" id="1140003"/>
    <lineage>
        <taxon>Bacteria</taxon>
        <taxon>Bacillati</taxon>
        <taxon>Bacillota</taxon>
        <taxon>Bacilli</taxon>
        <taxon>Lactobacillales</taxon>
        <taxon>Enterococcaceae</taxon>
        <taxon>Enterococcus</taxon>
    </lineage>
</organism>
<dbReference type="STRING" id="1140003.OMY_02109"/>
<dbReference type="PANTHER" id="PTHR43649:SF32">
    <property type="entry name" value="SUGAR BINDING SECRETED PROTEIN"/>
    <property type="match status" value="1"/>
</dbReference>
<evidence type="ECO:0000256" key="1">
    <source>
        <dbReference type="SAM" id="SignalP"/>
    </source>
</evidence>
<dbReference type="EMBL" id="ASWO01000006">
    <property type="protein sequence ID" value="EOT83421.1"/>
    <property type="molecule type" value="Genomic_DNA"/>
</dbReference>
<dbReference type="PROSITE" id="PS51257">
    <property type="entry name" value="PROKAR_LIPOPROTEIN"/>
    <property type="match status" value="1"/>
</dbReference>
<sequence length="429" mass="47134">MKNFIKWSLLGSSVFLLAACSNGDDKTSDSGKKDNSELVAWAWDPTYNIKALEEADKVYEPDKENLKIVSSSQEDVVQKLNTALSANNKDGLPSIVLIEDYRAQGFLKSYPDAFEDLSDIVKKDDFAEYKFPSISNDGKVYGIPFDSGVTGMYYRSDLLKEAGYEEDALKDITWDDYIKIAKDVKEKTGKAMLTVDPSDLGLVRVMMQSAGSWYTDKDGKVDIENNDALKAGLKVFASLIKDGISEPVAGWDAGVEAVNTGKVASTVTGSWYSSSIKQAEDQTGKWHIAPTPKLSDIKGSANASNLGGSSWYVLKGVGDTEKAKAFMKDTFASSKPLMETLTKEIGLVSTLKAAKETPIYQEPVEFYGDQKVYADFSTWMNDVPAVNYGQDTYAIETVMSEYAQQIINGDDIDKVLKDAQKQVEASVKQ</sequence>
<gene>
    <name evidence="2" type="ORF">I573_01971</name>
</gene>
<dbReference type="Proteomes" id="UP000015961">
    <property type="component" value="Unassembled WGS sequence"/>
</dbReference>
<dbReference type="AlphaFoldDB" id="S0KWZ3"/>
<dbReference type="OrthoDB" id="9768630at2"/>
<feature type="chain" id="PRO_5038725751" description="Extracellular solute-binding protein" evidence="1">
    <location>
        <begin position="19"/>
        <end position="429"/>
    </location>
</feature>
<dbReference type="PATRIC" id="fig|1140003.3.peg.2034"/>
<feature type="signal peptide" evidence="1">
    <location>
        <begin position="1"/>
        <end position="18"/>
    </location>
</feature>
<keyword evidence="3" id="KW-1185">Reference proteome</keyword>
<evidence type="ECO:0000313" key="3">
    <source>
        <dbReference type="Proteomes" id="UP000015961"/>
    </source>
</evidence>
<dbReference type="Gene3D" id="3.40.190.10">
    <property type="entry name" value="Periplasmic binding protein-like II"/>
    <property type="match status" value="1"/>
</dbReference>
<dbReference type="InterPro" id="IPR006059">
    <property type="entry name" value="SBP"/>
</dbReference>
<evidence type="ECO:0008006" key="4">
    <source>
        <dbReference type="Google" id="ProtNLM"/>
    </source>
</evidence>
<protein>
    <recommendedName>
        <fullName evidence="4">Extracellular solute-binding protein</fullName>
    </recommendedName>
</protein>
<accession>S0KWZ3</accession>
<reference evidence="2 3" key="1">
    <citation type="submission" date="2013-03" db="EMBL/GenBank/DDBJ databases">
        <title>The Genome Sequence of Enterococcus sulfureus ATCC_49903 (PacBio/Illumina hybrid assembly).</title>
        <authorList>
            <consortium name="The Broad Institute Genomics Platform"/>
            <consortium name="The Broad Institute Genome Sequencing Center for Infectious Disease"/>
            <person name="Earl A."/>
            <person name="Russ C."/>
            <person name="Gilmore M."/>
            <person name="Surin D."/>
            <person name="Walker B."/>
            <person name="Young S."/>
            <person name="Zeng Q."/>
            <person name="Gargeya S."/>
            <person name="Fitzgerald M."/>
            <person name="Haas B."/>
            <person name="Abouelleil A."/>
            <person name="Allen A.W."/>
            <person name="Alvarado L."/>
            <person name="Arachchi H.M."/>
            <person name="Berlin A.M."/>
            <person name="Chapman S.B."/>
            <person name="Gainer-Dewar J."/>
            <person name="Goldberg J."/>
            <person name="Griggs A."/>
            <person name="Gujja S."/>
            <person name="Hansen M."/>
            <person name="Howarth C."/>
            <person name="Imamovic A."/>
            <person name="Ireland A."/>
            <person name="Larimer J."/>
            <person name="McCowan C."/>
            <person name="Murphy C."/>
            <person name="Pearson M."/>
            <person name="Poon T.W."/>
            <person name="Priest M."/>
            <person name="Roberts A."/>
            <person name="Saif S."/>
            <person name="Shea T."/>
            <person name="Sisk P."/>
            <person name="Sykes S."/>
            <person name="Wortman J."/>
            <person name="Nusbaum C."/>
            <person name="Birren B."/>
        </authorList>
    </citation>
    <scope>NUCLEOTIDE SEQUENCE [LARGE SCALE GENOMIC DNA]</scope>
    <source>
        <strain evidence="2 3">ATCC 49903</strain>
    </source>
</reference>